<keyword evidence="4" id="KW-0732">Signal</keyword>
<dbReference type="SMART" id="SM00320">
    <property type="entry name" value="WD40"/>
    <property type="match status" value="4"/>
</dbReference>
<feature type="repeat" description="WD" evidence="3">
    <location>
        <begin position="304"/>
        <end position="344"/>
    </location>
</feature>
<dbReference type="OrthoDB" id="2305498at2759"/>
<sequence>MLVFFILNLGLYLANGFDLMNSKYWLTSCSLTGCSITLNACLNCFGERGCTSCVTSIRPECDQCISDIYNKNDLETYEGVQYFICDSLDSFQEKICHIYCRGQYKQTGKCTRYQNLPICQCTNDNNQLFSNSTINPVDHTTLETSTTTTTSLTTRTTAKPIYNVQGSLKLKVSYMGFSKFFALPNGDLISFREHLGTKFEIWDSQKGIIKRSFDPIYNSSRNIFGILSNGDLIVDYSEQKAFIIWDLNTYTEKYRIQTTEFISCLHVLKNDDLVIGQYTPNSWTNKNFDLVIRDSQNGSIKKRLIGHTLNVYEIISLPNGYLASCSDDSTVRIWDHSKGILIKTVTIYYRAIRSIAYLENINHMALGLTNGTIALLNVNNYSITRSLYGHLEQVCWYTCLHALDNGDLLSTGDSSIKIWNTKDGSLKSTLRSHQYSVGLLTFLPNGNLVSVSMAELAIWS</sequence>
<keyword evidence="6" id="KW-1185">Reference proteome</keyword>
<name>A0A813QCP8_9BILA</name>
<evidence type="ECO:0000313" key="6">
    <source>
        <dbReference type="Proteomes" id="UP000663879"/>
    </source>
</evidence>
<reference evidence="5" key="1">
    <citation type="submission" date="2021-02" db="EMBL/GenBank/DDBJ databases">
        <authorList>
            <person name="Nowell W R."/>
        </authorList>
    </citation>
    <scope>NUCLEOTIDE SEQUENCE</scope>
    <source>
        <strain evidence="5">Ploen Becks lab</strain>
    </source>
</reference>
<accession>A0A813QCP8</accession>
<keyword evidence="1 3" id="KW-0853">WD repeat</keyword>
<gene>
    <name evidence="5" type="ORF">OXX778_LOCUS4669</name>
</gene>
<feature type="chain" id="PRO_5032921401" evidence="4">
    <location>
        <begin position="17"/>
        <end position="460"/>
    </location>
</feature>
<evidence type="ECO:0000256" key="4">
    <source>
        <dbReference type="SAM" id="SignalP"/>
    </source>
</evidence>
<proteinExistence type="predicted"/>
<dbReference type="Proteomes" id="UP000663879">
    <property type="component" value="Unassembled WGS sequence"/>
</dbReference>
<dbReference type="InterPro" id="IPR015943">
    <property type="entry name" value="WD40/YVTN_repeat-like_dom_sf"/>
</dbReference>
<evidence type="ECO:0000313" key="5">
    <source>
        <dbReference type="EMBL" id="CAF0765523.1"/>
    </source>
</evidence>
<keyword evidence="2" id="KW-0677">Repeat</keyword>
<dbReference type="PROSITE" id="PS50294">
    <property type="entry name" value="WD_REPEATS_REGION"/>
    <property type="match status" value="1"/>
</dbReference>
<dbReference type="InterPro" id="IPR001680">
    <property type="entry name" value="WD40_rpt"/>
</dbReference>
<dbReference type="EMBL" id="CAJNOC010000471">
    <property type="protein sequence ID" value="CAF0765523.1"/>
    <property type="molecule type" value="Genomic_DNA"/>
</dbReference>
<dbReference type="PANTHER" id="PTHR19848:SF8">
    <property type="entry name" value="F-BOX AND WD REPEAT DOMAIN CONTAINING 7"/>
    <property type="match status" value="1"/>
</dbReference>
<dbReference type="InterPro" id="IPR011047">
    <property type="entry name" value="Quinoprotein_ADH-like_sf"/>
</dbReference>
<dbReference type="Gene3D" id="2.130.10.10">
    <property type="entry name" value="YVTN repeat-like/Quinoprotein amine dehydrogenase"/>
    <property type="match status" value="2"/>
</dbReference>
<dbReference type="PROSITE" id="PS50082">
    <property type="entry name" value="WD_REPEATS_2"/>
    <property type="match status" value="1"/>
</dbReference>
<dbReference type="PANTHER" id="PTHR19848">
    <property type="entry name" value="WD40 REPEAT PROTEIN"/>
    <property type="match status" value="1"/>
</dbReference>
<protein>
    <submittedName>
        <fullName evidence="5">Uncharacterized protein</fullName>
    </submittedName>
</protein>
<dbReference type="Pfam" id="PF00400">
    <property type="entry name" value="WD40"/>
    <property type="match status" value="2"/>
</dbReference>
<dbReference type="SUPFAM" id="SSF50998">
    <property type="entry name" value="Quinoprotein alcohol dehydrogenase-like"/>
    <property type="match status" value="1"/>
</dbReference>
<organism evidence="5 6">
    <name type="scientific">Brachionus calyciflorus</name>
    <dbReference type="NCBI Taxonomy" id="104777"/>
    <lineage>
        <taxon>Eukaryota</taxon>
        <taxon>Metazoa</taxon>
        <taxon>Spiralia</taxon>
        <taxon>Gnathifera</taxon>
        <taxon>Rotifera</taxon>
        <taxon>Eurotatoria</taxon>
        <taxon>Monogononta</taxon>
        <taxon>Pseudotrocha</taxon>
        <taxon>Ploima</taxon>
        <taxon>Brachionidae</taxon>
        <taxon>Brachionus</taxon>
    </lineage>
</organism>
<evidence type="ECO:0000256" key="1">
    <source>
        <dbReference type="ARBA" id="ARBA00022574"/>
    </source>
</evidence>
<evidence type="ECO:0000256" key="3">
    <source>
        <dbReference type="PROSITE-ProRule" id="PRU00221"/>
    </source>
</evidence>
<evidence type="ECO:0000256" key="2">
    <source>
        <dbReference type="ARBA" id="ARBA00022737"/>
    </source>
</evidence>
<comment type="caution">
    <text evidence="5">The sequence shown here is derived from an EMBL/GenBank/DDBJ whole genome shotgun (WGS) entry which is preliminary data.</text>
</comment>
<feature type="signal peptide" evidence="4">
    <location>
        <begin position="1"/>
        <end position="16"/>
    </location>
</feature>
<dbReference type="AlphaFoldDB" id="A0A813QCP8"/>